<evidence type="ECO:0000256" key="1">
    <source>
        <dbReference type="SAM" id="SignalP"/>
    </source>
</evidence>
<protein>
    <submittedName>
        <fullName evidence="2">Uncharacterized protein</fullName>
    </submittedName>
</protein>
<sequence length="92" mass="9891">MVPSRSLPILAVVLAILLASMSTEAQILGRGQCRLTAIRVSAGGTVCERLCFRKDYRGPPNLCRRIPRDAVVPVCSGGCCRSGPNCLQLLYT</sequence>
<dbReference type="EMBL" id="CM002912">
    <property type="protein sequence ID" value="KMZ00513.1"/>
    <property type="molecule type" value="Genomic_DNA"/>
</dbReference>
<organism evidence="2">
    <name type="scientific">Drosophila simulans</name>
    <name type="common">Fruit fly</name>
    <dbReference type="NCBI Taxonomy" id="7240"/>
    <lineage>
        <taxon>Eukaryota</taxon>
        <taxon>Metazoa</taxon>
        <taxon>Ecdysozoa</taxon>
        <taxon>Arthropoda</taxon>
        <taxon>Hexapoda</taxon>
        <taxon>Insecta</taxon>
        <taxon>Pterygota</taxon>
        <taxon>Neoptera</taxon>
        <taxon>Endopterygota</taxon>
        <taxon>Diptera</taxon>
        <taxon>Brachycera</taxon>
        <taxon>Muscomorpha</taxon>
        <taxon>Ephydroidea</taxon>
        <taxon>Drosophilidae</taxon>
        <taxon>Drosophila</taxon>
        <taxon>Sophophora</taxon>
    </lineage>
</organism>
<dbReference type="KEGG" id="dsi:Dsimw501_GD27828"/>
<dbReference type="Bgee" id="FBgn0269118">
    <property type="expression patterns" value="Expressed in embryo and 1 other cell type or tissue"/>
</dbReference>
<keyword evidence="1" id="KW-0732">Signal</keyword>
<reference evidence="2" key="2">
    <citation type="submission" date="2014-06" db="EMBL/GenBank/DDBJ databases">
        <authorList>
            <person name="Hu T."/>
            <person name="Eisen M.B."/>
            <person name="Thornton K.R."/>
            <person name="Andolfatto P."/>
        </authorList>
    </citation>
    <scope>NUCLEOTIDE SEQUENCE</scope>
    <source>
        <strain evidence="2">W501</strain>
    </source>
</reference>
<dbReference type="OrthoDB" id="7848271at2759"/>
<evidence type="ECO:0000313" key="2">
    <source>
        <dbReference type="EMBL" id="KMZ00513.1"/>
    </source>
</evidence>
<reference evidence="2" key="1">
    <citation type="journal article" date="2013" name="Genome Res.">
        <title>A second-generation assembly of the Drosophila simulans genome provides new insights into patterns of lineage-specific divergence.</title>
        <authorList>
            <person name="Hu T.T."/>
            <person name="Eisen M.B."/>
            <person name="Thornton K.R."/>
            <person name="Andolfatto P."/>
        </authorList>
    </citation>
    <scope>NUCLEOTIDE SEQUENCE [LARGE SCALE GENOMIC DNA]</scope>
    <source>
        <strain evidence="2">W501</strain>
    </source>
</reference>
<feature type="chain" id="PRO_5005321794" evidence="1">
    <location>
        <begin position="26"/>
        <end position="92"/>
    </location>
</feature>
<dbReference type="AlphaFoldDB" id="A0A0J9RY46"/>
<gene>
    <name evidence="2" type="primary">Dsim\GD27828</name>
    <name evidence="2" type="ORF">Dsimw501_GD27828</name>
</gene>
<dbReference type="Proteomes" id="UP000035880">
    <property type="component" value="Chromosome 3L"/>
</dbReference>
<proteinExistence type="predicted"/>
<feature type="signal peptide" evidence="1">
    <location>
        <begin position="1"/>
        <end position="25"/>
    </location>
</feature>
<accession>A0A0J9RY46</accession>
<reference evidence="2" key="3">
    <citation type="submission" date="2015-04" db="EMBL/GenBank/DDBJ databases">
        <authorList>
            <consortium name="FlyBase"/>
        </authorList>
    </citation>
    <scope>NUCLEOTIDE SEQUENCE</scope>
    <source>
        <strain evidence="2">W501</strain>
    </source>
</reference>
<name>A0A0J9RY46_DROSI</name>